<sequence length="67" mass="7605">MATLLTQIAHLDLTASDLNRLRSWGVLAREQTGGEIPAWSEDDMKLLSYLEDTLIETNQRVEANYLI</sequence>
<dbReference type="EMBL" id="VMBB01000021">
    <property type="protein sequence ID" value="MDR8261623.1"/>
    <property type="molecule type" value="Genomic_DNA"/>
</dbReference>
<organism evidence="1">
    <name type="scientific">Acinetobacter baumannii</name>
    <dbReference type="NCBI Taxonomy" id="470"/>
    <lineage>
        <taxon>Bacteria</taxon>
        <taxon>Pseudomonadati</taxon>
        <taxon>Pseudomonadota</taxon>
        <taxon>Gammaproteobacteria</taxon>
        <taxon>Moraxellales</taxon>
        <taxon>Moraxellaceae</taxon>
        <taxon>Acinetobacter</taxon>
        <taxon>Acinetobacter calcoaceticus/baumannii complex</taxon>
    </lineage>
</organism>
<name>A0ABD5DAL8_ACIBA</name>
<comment type="caution">
    <text evidence="1">The sequence shown here is derived from an EMBL/GenBank/DDBJ whole genome shotgun (WGS) entry which is preliminary data.</text>
</comment>
<evidence type="ECO:0000313" key="1">
    <source>
        <dbReference type="EMBL" id="MDR8261623.1"/>
    </source>
</evidence>
<protein>
    <submittedName>
        <fullName evidence="1">Uncharacterized protein</fullName>
    </submittedName>
</protein>
<accession>A0ABD5DAL8</accession>
<gene>
    <name evidence="1" type="ORF">FPK87_14290</name>
</gene>
<proteinExistence type="predicted"/>
<dbReference type="RefSeq" id="WP_004716596.1">
    <property type="nucleotide sequence ID" value="NZ_JAESHO010000001.1"/>
</dbReference>
<dbReference type="AlphaFoldDB" id="A0ABD5DAL8"/>
<reference evidence="1" key="1">
    <citation type="submission" date="2019-07" db="EMBL/GenBank/DDBJ databases">
        <title>Biological characteristics of mucoid Acinetobacter baumannii from a general hospital in China.</title>
        <authorList>
            <person name="Hua X."/>
            <person name="Yu Y."/>
        </authorList>
    </citation>
    <scope>NUCLEOTIDE SEQUENCE [LARGE SCALE GENOMIC DNA]</scope>
    <source>
        <strain evidence="1">N41</strain>
    </source>
</reference>